<dbReference type="InterPro" id="IPR007110">
    <property type="entry name" value="Ig-like_dom"/>
</dbReference>
<dbReference type="GO" id="GO:0007165">
    <property type="term" value="P:signal transduction"/>
    <property type="evidence" value="ECO:0007669"/>
    <property type="project" value="InterPro"/>
</dbReference>
<evidence type="ECO:0000259" key="9">
    <source>
        <dbReference type="PROSITE" id="PS50835"/>
    </source>
</evidence>
<dbReference type="PROSITE" id="PS50104">
    <property type="entry name" value="TIR"/>
    <property type="match status" value="1"/>
</dbReference>
<evidence type="ECO:0000313" key="10">
    <source>
        <dbReference type="EMBL" id="KAK7898336.1"/>
    </source>
</evidence>
<gene>
    <name evidence="10" type="ORF">WMY93_019189</name>
</gene>
<evidence type="ECO:0008006" key="12">
    <source>
        <dbReference type="Google" id="ProtNLM"/>
    </source>
</evidence>
<keyword evidence="5" id="KW-0325">Glycoprotein</keyword>
<evidence type="ECO:0000256" key="4">
    <source>
        <dbReference type="ARBA" id="ARBA00023157"/>
    </source>
</evidence>
<sequence length="554" mass="61282">MSRVRRVSCYPACTPPSPGDVQVLERWKAAANHLLSSAHNALQSVSVPDCGSSVPNGDGGGKDGLNDGRVKLHQHLGRQLDILPLPEKVHPLLGLFDQGADGRLPLQVLCDGGPEEADGVHSGDGRVCQDGGAVTFLNTCNKTFDVRVYTSLSSDCEKTVKYPKQCFSGTACFLSCPESNTPKNIRNFTSERVTWVKQYFSDVKESDRGDYTCVRSFLFNGRTVYSMTFITVLEVNTTGTSKDNAIISPQPWEVFSVDLGSSLVINCTARTFASDFPPELYWINTFNNSHIYSSNSVEILNEEERITSSLVFKEVTKEDLSTVFTCKLESDQPSVVVNVTLALKERPSYAAVTVTAVVIPLVLVMFVLIYIKYKIHIALFLRDTLRWHSRASDGKSFDAFMLYYASEQGPGLSEDDSETLQTVLEDHFGYSLCLFHRDVLPGRAEADAVLECVEQCRAVVLVPASTDLSCGSSLLSAFMKPSWSVRPASSSLKKNPLRKHKQSLCQRLYSCLQIWDTVSRGEGHSHSHLSSGKNCDTTCRLCNKLTKYHCCLRL</sequence>
<dbReference type="InterPro" id="IPR000157">
    <property type="entry name" value="TIR_dom"/>
</dbReference>
<dbReference type="PROSITE" id="PS50835">
    <property type="entry name" value="IG_LIKE"/>
    <property type="match status" value="1"/>
</dbReference>
<evidence type="ECO:0000256" key="1">
    <source>
        <dbReference type="ARBA" id="ARBA00009752"/>
    </source>
</evidence>
<evidence type="ECO:0000259" key="8">
    <source>
        <dbReference type="PROSITE" id="PS50104"/>
    </source>
</evidence>
<keyword evidence="3" id="KW-0520">NAD</keyword>
<dbReference type="PANTHER" id="PTHR11890">
    <property type="entry name" value="INTERLEUKIN-1 RECEPTOR FAMILY MEMBER"/>
    <property type="match status" value="1"/>
</dbReference>
<dbReference type="InterPro" id="IPR036179">
    <property type="entry name" value="Ig-like_dom_sf"/>
</dbReference>
<evidence type="ECO:0000256" key="2">
    <source>
        <dbReference type="ARBA" id="ARBA00022801"/>
    </source>
</evidence>
<evidence type="ECO:0000256" key="7">
    <source>
        <dbReference type="SAM" id="Phobius"/>
    </source>
</evidence>
<protein>
    <recommendedName>
        <fullName evidence="12">TIR domain-containing protein</fullName>
    </recommendedName>
</protein>
<evidence type="ECO:0000256" key="6">
    <source>
        <dbReference type="ARBA" id="ARBA00023319"/>
    </source>
</evidence>
<dbReference type="EMBL" id="JBBPFD010000014">
    <property type="protein sequence ID" value="KAK7898336.1"/>
    <property type="molecule type" value="Genomic_DNA"/>
</dbReference>
<comment type="caution">
    <text evidence="10">The sequence shown here is derived from an EMBL/GenBank/DDBJ whole genome shotgun (WGS) entry which is preliminary data.</text>
</comment>
<dbReference type="GO" id="GO:0016787">
    <property type="term" value="F:hydrolase activity"/>
    <property type="evidence" value="ECO:0007669"/>
    <property type="project" value="UniProtKB-KW"/>
</dbReference>
<dbReference type="Pfam" id="PF01582">
    <property type="entry name" value="TIR"/>
    <property type="match status" value="1"/>
</dbReference>
<evidence type="ECO:0000313" key="11">
    <source>
        <dbReference type="Proteomes" id="UP001460270"/>
    </source>
</evidence>
<feature type="domain" description="Ig-like" evidence="9">
    <location>
        <begin position="249"/>
        <end position="342"/>
    </location>
</feature>
<feature type="transmembrane region" description="Helical" evidence="7">
    <location>
        <begin position="349"/>
        <end position="371"/>
    </location>
</feature>
<dbReference type="PRINTS" id="PR01537">
    <property type="entry name" value="INTRLKN1R1F"/>
</dbReference>
<keyword evidence="4" id="KW-1015">Disulfide bond</keyword>
<dbReference type="InterPro" id="IPR015621">
    <property type="entry name" value="IL-1_rcpt_fam"/>
</dbReference>
<dbReference type="SUPFAM" id="SSF52200">
    <property type="entry name" value="Toll/Interleukin receptor TIR domain"/>
    <property type="match status" value="1"/>
</dbReference>
<organism evidence="10 11">
    <name type="scientific">Mugilogobius chulae</name>
    <name type="common">yellowstripe goby</name>
    <dbReference type="NCBI Taxonomy" id="88201"/>
    <lineage>
        <taxon>Eukaryota</taxon>
        <taxon>Metazoa</taxon>
        <taxon>Chordata</taxon>
        <taxon>Craniata</taxon>
        <taxon>Vertebrata</taxon>
        <taxon>Euteleostomi</taxon>
        <taxon>Actinopterygii</taxon>
        <taxon>Neopterygii</taxon>
        <taxon>Teleostei</taxon>
        <taxon>Neoteleostei</taxon>
        <taxon>Acanthomorphata</taxon>
        <taxon>Gobiaria</taxon>
        <taxon>Gobiiformes</taxon>
        <taxon>Gobioidei</taxon>
        <taxon>Gobiidae</taxon>
        <taxon>Gobionellinae</taxon>
        <taxon>Mugilogobius</taxon>
    </lineage>
</organism>
<dbReference type="SUPFAM" id="SSF48726">
    <property type="entry name" value="Immunoglobulin"/>
    <property type="match status" value="1"/>
</dbReference>
<dbReference type="AlphaFoldDB" id="A0AAW0NDL5"/>
<dbReference type="InterPro" id="IPR035897">
    <property type="entry name" value="Toll_tir_struct_dom_sf"/>
</dbReference>
<evidence type="ECO:0000256" key="3">
    <source>
        <dbReference type="ARBA" id="ARBA00023027"/>
    </source>
</evidence>
<proteinExistence type="inferred from homology"/>
<dbReference type="Proteomes" id="UP001460270">
    <property type="component" value="Unassembled WGS sequence"/>
</dbReference>
<dbReference type="Gene3D" id="3.40.50.10140">
    <property type="entry name" value="Toll/interleukin-1 receptor homology (TIR) domain"/>
    <property type="match status" value="1"/>
</dbReference>
<dbReference type="InterPro" id="IPR003599">
    <property type="entry name" value="Ig_sub"/>
</dbReference>
<dbReference type="Gene3D" id="2.60.40.10">
    <property type="entry name" value="Immunoglobulins"/>
    <property type="match status" value="1"/>
</dbReference>
<dbReference type="InterPro" id="IPR013783">
    <property type="entry name" value="Ig-like_fold"/>
</dbReference>
<accession>A0AAW0NDL5</accession>
<keyword evidence="2" id="KW-0378">Hydrolase</keyword>
<keyword evidence="11" id="KW-1185">Reference proteome</keyword>
<feature type="domain" description="TIR" evidence="8">
    <location>
        <begin position="395"/>
        <end position="533"/>
    </location>
</feature>
<evidence type="ECO:0000256" key="5">
    <source>
        <dbReference type="ARBA" id="ARBA00023180"/>
    </source>
</evidence>
<keyword evidence="6" id="KW-0393">Immunoglobulin domain</keyword>
<keyword evidence="7" id="KW-1133">Transmembrane helix</keyword>
<dbReference type="SMART" id="SM00409">
    <property type="entry name" value="IG"/>
    <property type="match status" value="2"/>
</dbReference>
<name>A0AAW0NDL5_9GOBI</name>
<comment type="similarity">
    <text evidence="1">Belongs to the interleukin-1 receptor family.</text>
</comment>
<dbReference type="PANTHER" id="PTHR11890:SF6">
    <property type="entry name" value="INTERLEUKIN-18 RECEPTOR 1"/>
    <property type="match status" value="1"/>
</dbReference>
<reference evidence="11" key="1">
    <citation type="submission" date="2024-04" db="EMBL/GenBank/DDBJ databases">
        <title>Salinicola lusitanus LLJ914,a marine bacterium isolated from the Okinawa Trough.</title>
        <authorList>
            <person name="Li J."/>
        </authorList>
    </citation>
    <scope>NUCLEOTIDE SEQUENCE [LARGE SCALE GENOMIC DNA]</scope>
</reference>
<keyword evidence="7" id="KW-0812">Transmembrane</keyword>
<keyword evidence="7" id="KW-0472">Membrane</keyword>